<accession>B4LQZ6</accession>
<keyword evidence="2" id="KW-1185">Reference proteome</keyword>
<gene>
    <name evidence="1" type="primary">Dvir\GJ17156</name>
    <name evidence="1" type="ORF">Dvir_GJ17156</name>
</gene>
<evidence type="ECO:0000313" key="1">
    <source>
        <dbReference type="EMBL" id="EDW64535.2"/>
    </source>
</evidence>
<sequence length="150" mass="17138">MKTSRVGKLYEDKVEKKFSSLRFPPKAIPKHVLTRTLKIVNDSNDEFWLNKNSSCAAPVTYEQSNAKKHSDAYKKLNLARKCMLTRDWQNLAKLLTSNLVGDSIIQKSSYPIFSEYVSIFLTMEDPELLKKLQQTISPTGSQPNNKNTKP</sequence>
<dbReference type="KEGG" id="dvi:6629078"/>
<dbReference type="Proteomes" id="UP000008792">
    <property type="component" value="Unassembled WGS sequence"/>
</dbReference>
<name>B4LQZ6_DROVI</name>
<protein>
    <submittedName>
        <fullName evidence="1">Uncharacterized protein</fullName>
    </submittedName>
</protein>
<proteinExistence type="predicted"/>
<dbReference type="InParanoid" id="B4LQZ6"/>
<evidence type="ECO:0000313" key="2">
    <source>
        <dbReference type="Proteomes" id="UP000008792"/>
    </source>
</evidence>
<dbReference type="AlphaFoldDB" id="B4LQZ6"/>
<dbReference type="HOGENOM" id="CLU_145013_0_0_1"/>
<dbReference type="OrthoDB" id="8046192at2759"/>
<organism evidence="1 2">
    <name type="scientific">Drosophila virilis</name>
    <name type="common">Fruit fly</name>
    <dbReference type="NCBI Taxonomy" id="7244"/>
    <lineage>
        <taxon>Eukaryota</taxon>
        <taxon>Metazoa</taxon>
        <taxon>Ecdysozoa</taxon>
        <taxon>Arthropoda</taxon>
        <taxon>Hexapoda</taxon>
        <taxon>Insecta</taxon>
        <taxon>Pterygota</taxon>
        <taxon>Neoptera</taxon>
        <taxon>Endopterygota</taxon>
        <taxon>Diptera</taxon>
        <taxon>Brachycera</taxon>
        <taxon>Muscomorpha</taxon>
        <taxon>Ephydroidea</taxon>
        <taxon>Drosophilidae</taxon>
        <taxon>Drosophila</taxon>
    </lineage>
</organism>
<dbReference type="EMBL" id="CH940649">
    <property type="protein sequence ID" value="EDW64535.2"/>
    <property type="molecule type" value="Genomic_DNA"/>
</dbReference>
<dbReference type="FunCoup" id="B4LQZ6">
    <property type="interactions" value="139"/>
</dbReference>
<dbReference type="eggNOG" id="ENOG502T38V">
    <property type="taxonomic scope" value="Eukaryota"/>
</dbReference>
<reference evidence="1 2" key="1">
    <citation type="journal article" date="2007" name="Nature">
        <title>Evolution of genes and genomes on the Drosophila phylogeny.</title>
        <authorList>
            <consortium name="Drosophila 12 Genomes Consortium"/>
            <person name="Clark A.G."/>
            <person name="Eisen M.B."/>
            <person name="Smith D.R."/>
            <person name="Bergman C.M."/>
            <person name="Oliver B."/>
            <person name="Markow T.A."/>
            <person name="Kaufman T.C."/>
            <person name="Kellis M."/>
            <person name="Gelbart W."/>
            <person name="Iyer V.N."/>
            <person name="Pollard D.A."/>
            <person name="Sackton T.B."/>
            <person name="Larracuente A.M."/>
            <person name="Singh N.D."/>
            <person name="Abad J.P."/>
            <person name="Abt D.N."/>
            <person name="Adryan B."/>
            <person name="Aguade M."/>
            <person name="Akashi H."/>
            <person name="Anderson W.W."/>
            <person name="Aquadro C.F."/>
            <person name="Ardell D.H."/>
            <person name="Arguello R."/>
            <person name="Artieri C.G."/>
            <person name="Barbash D.A."/>
            <person name="Barker D."/>
            <person name="Barsanti P."/>
            <person name="Batterham P."/>
            <person name="Batzoglou S."/>
            <person name="Begun D."/>
            <person name="Bhutkar A."/>
            <person name="Blanco E."/>
            <person name="Bosak S.A."/>
            <person name="Bradley R.K."/>
            <person name="Brand A.D."/>
            <person name="Brent M.R."/>
            <person name="Brooks A.N."/>
            <person name="Brown R.H."/>
            <person name="Butlin R.K."/>
            <person name="Caggese C."/>
            <person name="Calvi B.R."/>
            <person name="Bernardo de Carvalho A."/>
            <person name="Caspi A."/>
            <person name="Castrezana S."/>
            <person name="Celniker S.E."/>
            <person name="Chang J.L."/>
            <person name="Chapple C."/>
            <person name="Chatterji S."/>
            <person name="Chinwalla A."/>
            <person name="Civetta A."/>
            <person name="Clifton S.W."/>
            <person name="Comeron J.M."/>
            <person name="Costello J.C."/>
            <person name="Coyne J.A."/>
            <person name="Daub J."/>
            <person name="David R.G."/>
            <person name="Delcher A.L."/>
            <person name="Delehaunty K."/>
            <person name="Do C.B."/>
            <person name="Ebling H."/>
            <person name="Edwards K."/>
            <person name="Eickbush T."/>
            <person name="Evans J.D."/>
            <person name="Filipski A."/>
            <person name="Findeiss S."/>
            <person name="Freyhult E."/>
            <person name="Fulton L."/>
            <person name="Fulton R."/>
            <person name="Garcia A.C."/>
            <person name="Gardiner A."/>
            <person name="Garfield D.A."/>
            <person name="Garvin B.E."/>
            <person name="Gibson G."/>
            <person name="Gilbert D."/>
            <person name="Gnerre S."/>
            <person name="Godfrey J."/>
            <person name="Good R."/>
            <person name="Gotea V."/>
            <person name="Gravely B."/>
            <person name="Greenberg A.J."/>
            <person name="Griffiths-Jones S."/>
            <person name="Gross S."/>
            <person name="Guigo R."/>
            <person name="Gustafson E.A."/>
            <person name="Haerty W."/>
            <person name="Hahn M.W."/>
            <person name="Halligan D.L."/>
            <person name="Halpern A.L."/>
            <person name="Halter G.M."/>
            <person name="Han M.V."/>
            <person name="Heger A."/>
            <person name="Hillier L."/>
            <person name="Hinrichs A.S."/>
            <person name="Holmes I."/>
            <person name="Hoskins R.A."/>
            <person name="Hubisz M.J."/>
            <person name="Hultmark D."/>
            <person name="Huntley M.A."/>
            <person name="Jaffe D.B."/>
            <person name="Jagadeeshan S."/>
            <person name="Jeck W.R."/>
            <person name="Johnson J."/>
            <person name="Jones C.D."/>
            <person name="Jordan W.C."/>
            <person name="Karpen G.H."/>
            <person name="Kataoka E."/>
            <person name="Keightley P.D."/>
            <person name="Kheradpour P."/>
            <person name="Kirkness E.F."/>
            <person name="Koerich L.B."/>
            <person name="Kristiansen K."/>
            <person name="Kudrna D."/>
            <person name="Kulathinal R.J."/>
            <person name="Kumar S."/>
            <person name="Kwok R."/>
            <person name="Lander E."/>
            <person name="Langley C.H."/>
            <person name="Lapoint R."/>
            <person name="Lazzaro B.P."/>
            <person name="Lee S.J."/>
            <person name="Levesque L."/>
            <person name="Li R."/>
            <person name="Lin C.F."/>
            <person name="Lin M.F."/>
            <person name="Lindblad-Toh K."/>
            <person name="Llopart A."/>
            <person name="Long M."/>
            <person name="Low L."/>
            <person name="Lozovsky E."/>
            <person name="Lu J."/>
            <person name="Luo M."/>
            <person name="Machado C.A."/>
            <person name="Makalowski W."/>
            <person name="Marzo M."/>
            <person name="Matsuda M."/>
            <person name="Matzkin L."/>
            <person name="McAllister B."/>
            <person name="McBride C.S."/>
            <person name="McKernan B."/>
            <person name="McKernan K."/>
            <person name="Mendez-Lago M."/>
            <person name="Minx P."/>
            <person name="Mollenhauer M.U."/>
            <person name="Montooth K."/>
            <person name="Mount S.M."/>
            <person name="Mu X."/>
            <person name="Myers E."/>
            <person name="Negre B."/>
            <person name="Newfeld S."/>
            <person name="Nielsen R."/>
            <person name="Noor M.A."/>
            <person name="O'Grady P."/>
            <person name="Pachter L."/>
            <person name="Papaceit M."/>
            <person name="Parisi M.J."/>
            <person name="Parisi M."/>
            <person name="Parts L."/>
            <person name="Pedersen J.S."/>
            <person name="Pesole G."/>
            <person name="Phillippy A.M."/>
            <person name="Ponting C.P."/>
            <person name="Pop M."/>
            <person name="Porcelli D."/>
            <person name="Powell J.R."/>
            <person name="Prohaska S."/>
            <person name="Pruitt K."/>
            <person name="Puig M."/>
            <person name="Quesneville H."/>
            <person name="Ram K.R."/>
            <person name="Rand D."/>
            <person name="Rasmussen M.D."/>
            <person name="Reed L.K."/>
            <person name="Reenan R."/>
            <person name="Reily A."/>
            <person name="Remington K.A."/>
            <person name="Rieger T.T."/>
            <person name="Ritchie M.G."/>
            <person name="Robin C."/>
            <person name="Rogers Y.H."/>
            <person name="Rohde C."/>
            <person name="Rozas J."/>
            <person name="Rubenfield M.J."/>
            <person name="Ruiz A."/>
            <person name="Russo S."/>
            <person name="Salzberg S.L."/>
            <person name="Sanchez-Gracia A."/>
            <person name="Saranga D.J."/>
            <person name="Sato H."/>
            <person name="Schaeffer S.W."/>
            <person name="Schatz M.C."/>
            <person name="Schlenke T."/>
            <person name="Schwartz R."/>
            <person name="Segarra C."/>
            <person name="Singh R.S."/>
            <person name="Sirot L."/>
            <person name="Sirota M."/>
            <person name="Sisneros N.B."/>
            <person name="Smith C.D."/>
            <person name="Smith T.F."/>
            <person name="Spieth J."/>
            <person name="Stage D.E."/>
            <person name="Stark A."/>
            <person name="Stephan W."/>
            <person name="Strausberg R.L."/>
            <person name="Strempel S."/>
            <person name="Sturgill D."/>
            <person name="Sutton G."/>
            <person name="Sutton G.G."/>
            <person name="Tao W."/>
            <person name="Teichmann S."/>
            <person name="Tobari Y.N."/>
            <person name="Tomimura Y."/>
            <person name="Tsolas J.M."/>
            <person name="Valente V.L."/>
            <person name="Venter E."/>
            <person name="Venter J.C."/>
            <person name="Vicario S."/>
            <person name="Vieira F.G."/>
            <person name="Vilella A.J."/>
            <person name="Villasante A."/>
            <person name="Walenz B."/>
            <person name="Wang J."/>
            <person name="Wasserman M."/>
            <person name="Watts T."/>
            <person name="Wilson D."/>
            <person name="Wilson R.K."/>
            <person name="Wing R.A."/>
            <person name="Wolfner M.F."/>
            <person name="Wong A."/>
            <person name="Wong G.K."/>
            <person name="Wu C.I."/>
            <person name="Wu G."/>
            <person name="Yamamoto D."/>
            <person name="Yang H.P."/>
            <person name="Yang S.P."/>
            <person name="Yorke J.A."/>
            <person name="Yoshida K."/>
            <person name="Zdobnov E."/>
            <person name="Zhang P."/>
            <person name="Zhang Y."/>
            <person name="Zimin A.V."/>
            <person name="Baldwin J."/>
            <person name="Abdouelleil A."/>
            <person name="Abdulkadir J."/>
            <person name="Abebe A."/>
            <person name="Abera B."/>
            <person name="Abreu J."/>
            <person name="Acer S.C."/>
            <person name="Aftuck L."/>
            <person name="Alexander A."/>
            <person name="An P."/>
            <person name="Anderson E."/>
            <person name="Anderson S."/>
            <person name="Arachi H."/>
            <person name="Azer M."/>
            <person name="Bachantsang P."/>
            <person name="Barry A."/>
            <person name="Bayul T."/>
            <person name="Berlin A."/>
            <person name="Bessette D."/>
            <person name="Bloom T."/>
            <person name="Blye J."/>
            <person name="Boguslavskiy L."/>
            <person name="Bonnet C."/>
            <person name="Boukhgalter B."/>
            <person name="Bourzgui I."/>
            <person name="Brown A."/>
            <person name="Cahill P."/>
            <person name="Channer S."/>
            <person name="Cheshatsang Y."/>
            <person name="Chuda L."/>
            <person name="Citroen M."/>
            <person name="Collymore A."/>
            <person name="Cooke P."/>
            <person name="Costello M."/>
            <person name="D'Aco K."/>
            <person name="Daza R."/>
            <person name="De Haan G."/>
            <person name="DeGray S."/>
            <person name="DeMaso C."/>
            <person name="Dhargay N."/>
            <person name="Dooley K."/>
            <person name="Dooley E."/>
            <person name="Doricent M."/>
            <person name="Dorje P."/>
            <person name="Dorjee K."/>
            <person name="Dupes A."/>
            <person name="Elong R."/>
            <person name="Falk J."/>
            <person name="Farina A."/>
            <person name="Faro S."/>
            <person name="Ferguson D."/>
            <person name="Fisher S."/>
            <person name="Foley C.D."/>
            <person name="Franke A."/>
            <person name="Friedrich D."/>
            <person name="Gadbois L."/>
            <person name="Gearin G."/>
            <person name="Gearin C.R."/>
            <person name="Giannoukos G."/>
            <person name="Goode T."/>
            <person name="Graham J."/>
            <person name="Grandbois E."/>
            <person name="Grewal S."/>
            <person name="Gyaltsen K."/>
            <person name="Hafez N."/>
            <person name="Hagos B."/>
            <person name="Hall J."/>
            <person name="Henson C."/>
            <person name="Hollinger A."/>
            <person name="Honan T."/>
            <person name="Huard M.D."/>
            <person name="Hughes L."/>
            <person name="Hurhula B."/>
            <person name="Husby M.E."/>
            <person name="Kamat A."/>
            <person name="Kanga B."/>
            <person name="Kashin S."/>
            <person name="Khazanovich D."/>
            <person name="Kisner P."/>
            <person name="Lance K."/>
            <person name="Lara M."/>
            <person name="Lee W."/>
            <person name="Lennon N."/>
            <person name="Letendre F."/>
            <person name="LeVine R."/>
            <person name="Lipovsky A."/>
            <person name="Liu X."/>
            <person name="Liu J."/>
            <person name="Liu S."/>
            <person name="Lokyitsang T."/>
            <person name="Lokyitsang Y."/>
            <person name="Lubonja R."/>
            <person name="Lui A."/>
            <person name="MacDonald P."/>
            <person name="Magnisalis V."/>
            <person name="Maru K."/>
            <person name="Matthews C."/>
            <person name="McCusker W."/>
            <person name="McDonough S."/>
            <person name="Mehta T."/>
            <person name="Meldrim J."/>
            <person name="Meneus L."/>
            <person name="Mihai O."/>
            <person name="Mihalev A."/>
            <person name="Mihova T."/>
            <person name="Mittelman R."/>
            <person name="Mlenga V."/>
            <person name="Montmayeur A."/>
            <person name="Mulrain L."/>
            <person name="Navidi A."/>
            <person name="Naylor J."/>
            <person name="Negash T."/>
            <person name="Nguyen T."/>
            <person name="Nguyen N."/>
            <person name="Nicol R."/>
            <person name="Norbu C."/>
            <person name="Norbu N."/>
            <person name="Novod N."/>
            <person name="O'Neill B."/>
            <person name="Osman S."/>
            <person name="Markiewicz E."/>
            <person name="Oyono O.L."/>
            <person name="Patti C."/>
            <person name="Phunkhang P."/>
            <person name="Pierre F."/>
            <person name="Priest M."/>
            <person name="Raghuraman S."/>
            <person name="Rege F."/>
            <person name="Reyes R."/>
            <person name="Rise C."/>
            <person name="Rogov P."/>
            <person name="Ross K."/>
            <person name="Ryan E."/>
            <person name="Settipalli S."/>
            <person name="Shea T."/>
            <person name="Sherpa N."/>
            <person name="Shi L."/>
            <person name="Shih D."/>
            <person name="Sparrow T."/>
            <person name="Spaulding J."/>
            <person name="Stalker J."/>
            <person name="Stange-Thomann N."/>
            <person name="Stavropoulos S."/>
            <person name="Stone C."/>
            <person name="Strader C."/>
            <person name="Tesfaye S."/>
            <person name="Thomson T."/>
            <person name="Thoulutsang Y."/>
            <person name="Thoulutsang D."/>
            <person name="Topham K."/>
            <person name="Topping I."/>
            <person name="Tsamla T."/>
            <person name="Vassiliev H."/>
            <person name="Vo A."/>
            <person name="Wangchuk T."/>
            <person name="Wangdi T."/>
            <person name="Weiand M."/>
            <person name="Wilkinson J."/>
            <person name="Wilson A."/>
            <person name="Yadav S."/>
            <person name="Young G."/>
            <person name="Yu Q."/>
            <person name="Zembek L."/>
            <person name="Zhong D."/>
            <person name="Zimmer A."/>
            <person name="Zwirko Z."/>
            <person name="Jaffe D.B."/>
            <person name="Alvarez P."/>
            <person name="Brockman W."/>
            <person name="Butler J."/>
            <person name="Chin C."/>
            <person name="Gnerre S."/>
            <person name="Grabherr M."/>
            <person name="Kleber M."/>
            <person name="Mauceli E."/>
            <person name="MacCallum I."/>
        </authorList>
    </citation>
    <scope>NUCLEOTIDE SEQUENCE [LARGE SCALE GENOMIC DNA]</scope>
    <source>
        <strain evidence="2">Tucson 15010-1051.87</strain>
    </source>
</reference>